<feature type="compositionally biased region" description="Acidic residues" evidence="1">
    <location>
        <begin position="161"/>
        <end position="179"/>
    </location>
</feature>
<reference evidence="3 4" key="1">
    <citation type="submission" date="2020-02" db="EMBL/GenBank/DDBJ databases">
        <authorList>
            <person name="Zheng R.K."/>
            <person name="Sun C.M."/>
        </authorList>
    </citation>
    <scope>NUCLEOTIDE SEQUENCE [LARGE SCALE GENOMIC DNA]</scope>
    <source>
        <strain evidence="4">zrk13</strain>
    </source>
</reference>
<evidence type="ECO:0000313" key="3">
    <source>
        <dbReference type="EMBL" id="QMS84640.1"/>
    </source>
</evidence>
<dbReference type="RefSeq" id="WP_258878259.1">
    <property type="nucleotide sequence ID" value="NZ_CP048914.1"/>
</dbReference>
<keyword evidence="2" id="KW-0812">Transmembrane</keyword>
<accession>A0A7L7KPD3</accession>
<dbReference type="EMBL" id="CP048914">
    <property type="protein sequence ID" value="QMS84640.1"/>
    <property type="molecule type" value="Genomic_DNA"/>
</dbReference>
<evidence type="ECO:0000256" key="2">
    <source>
        <dbReference type="SAM" id="Phobius"/>
    </source>
</evidence>
<feature type="transmembrane region" description="Helical" evidence="2">
    <location>
        <begin position="7"/>
        <end position="24"/>
    </location>
</feature>
<keyword evidence="4" id="KW-1185">Reference proteome</keyword>
<dbReference type="AlphaFoldDB" id="A0A7L7KPD3"/>
<feature type="transmembrane region" description="Helical" evidence="2">
    <location>
        <begin position="36"/>
        <end position="62"/>
    </location>
</feature>
<feature type="transmembrane region" description="Helical" evidence="2">
    <location>
        <begin position="74"/>
        <end position="93"/>
    </location>
</feature>
<evidence type="ECO:0000256" key="1">
    <source>
        <dbReference type="SAM" id="MobiDB-lite"/>
    </source>
</evidence>
<gene>
    <name evidence="3" type="ORF">G4Z02_02365</name>
</gene>
<name>A0A7L7KPD3_9MOLU</name>
<keyword evidence="2" id="KW-1133">Transmembrane helix</keyword>
<sequence>MNTSKKLATYSLVLFYIFMFFPLFEGEGQTLSGTIYFAVTINYFGGAWIFKLVIAAVVLFGLFSLHYRPSLQKIARFVVAIFMAILLSLIWWATGDMSVTLSLGFYLEILALVIYVLAVFLPSTTEKGTAVVCKYVGKAGAFLEKTLGEKPKEETPVEAAPVEEDIAEEELEEEQKEAE</sequence>
<protein>
    <submittedName>
        <fullName evidence="3">Uncharacterized protein</fullName>
    </submittedName>
</protein>
<feature type="transmembrane region" description="Helical" evidence="2">
    <location>
        <begin position="99"/>
        <end position="121"/>
    </location>
</feature>
<feature type="region of interest" description="Disordered" evidence="1">
    <location>
        <begin position="150"/>
        <end position="179"/>
    </location>
</feature>
<proteinExistence type="predicted"/>
<organism evidence="3 4">
    <name type="scientific">Candidatus Xianfuyuplasma coldseepsis</name>
    <dbReference type="NCBI Taxonomy" id="2782163"/>
    <lineage>
        <taxon>Bacteria</taxon>
        <taxon>Bacillati</taxon>
        <taxon>Mycoplasmatota</taxon>
        <taxon>Mollicutes</taxon>
        <taxon>Candidatus Izemoplasmatales</taxon>
        <taxon>Candidatus Izemoplasmataceae</taxon>
        <taxon>Candidatus Xianfuyuplasma</taxon>
    </lineage>
</organism>
<keyword evidence="2" id="KW-0472">Membrane</keyword>
<evidence type="ECO:0000313" key="4">
    <source>
        <dbReference type="Proteomes" id="UP000514720"/>
    </source>
</evidence>
<dbReference type="Proteomes" id="UP000514720">
    <property type="component" value="Chromosome"/>
</dbReference>
<dbReference type="KEGG" id="xcl:G4Z02_02365"/>